<dbReference type="Pfam" id="PF20009">
    <property type="entry name" value="GEVED"/>
    <property type="match status" value="1"/>
</dbReference>
<evidence type="ECO:0000259" key="3">
    <source>
        <dbReference type="PROSITE" id="PS50853"/>
    </source>
</evidence>
<accession>A0A2X2VLC2</accession>
<evidence type="ECO:0000313" key="6">
    <source>
        <dbReference type="Proteomes" id="UP000199426"/>
    </source>
</evidence>
<dbReference type="Gene3D" id="2.60.40.10">
    <property type="entry name" value="Immunoglobulins"/>
    <property type="match status" value="1"/>
</dbReference>
<dbReference type="Proteomes" id="UP000251670">
    <property type="component" value="Unassembled WGS sequence"/>
</dbReference>
<dbReference type="InterPro" id="IPR045474">
    <property type="entry name" value="GEVED"/>
</dbReference>
<dbReference type="SUPFAM" id="SSF55486">
    <property type="entry name" value="Metalloproteases ('zincins'), catalytic domain"/>
    <property type="match status" value="1"/>
</dbReference>
<reference evidence="5 7" key="2">
    <citation type="submission" date="2018-06" db="EMBL/GenBank/DDBJ databases">
        <authorList>
            <consortium name="Pathogen Informatics"/>
            <person name="Doyle S."/>
        </authorList>
    </citation>
    <scope>NUCLEOTIDE SEQUENCE [LARGE SCALE GENOMIC DNA]</scope>
    <source>
        <strain evidence="5 7">NCTC13492</strain>
    </source>
</reference>
<feature type="signal peptide" evidence="2">
    <location>
        <begin position="1"/>
        <end position="22"/>
    </location>
</feature>
<reference evidence="4 6" key="1">
    <citation type="submission" date="2016-10" db="EMBL/GenBank/DDBJ databases">
        <authorList>
            <person name="Varghese N."/>
            <person name="Submissions S."/>
        </authorList>
    </citation>
    <scope>NUCLEOTIDE SEQUENCE [LARGE SCALE GENOMIC DNA]</scope>
    <source>
        <strain evidence="4 6">DSM 19299</strain>
    </source>
</reference>
<gene>
    <name evidence="5" type="ORF">NCTC13492_00136</name>
    <name evidence="4" type="ORF">SAMN05421542_4199</name>
</gene>
<dbReference type="CDD" id="cd00063">
    <property type="entry name" value="FN3"/>
    <property type="match status" value="1"/>
</dbReference>
<dbReference type="GO" id="GO:0008237">
    <property type="term" value="F:metallopeptidase activity"/>
    <property type="evidence" value="ECO:0007669"/>
    <property type="project" value="InterPro"/>
</dbReference>
<keyword evidence="6" id="KW-1185">Reference proteome</keyword>
<dbReference type="NCBIfam" id="TIGR04183">
    <property type="entry name" value="Por_Secre_tail"/>
    <property type="match status" value="1"/>
</dbReference>
<dbReference type="SMART" id="SM00060">
    <property type="entry name" value="FN3"/>
    <property type="match status" value="1"/>
</dbReference>
<dbReference type="RefSeq" id="WP_089738969.1">
    <property type="nucleotide sequence ID" value="NZ_FNEG01000008.1"/>
</dbReference>
<evidence type="ECO:0000313" key="5">
    <source>
        <dbReference type="EMBL" id="SQB26471.1"/>
    </source>
</evidence>
<dbReference type="STRING" id="445960.SAMN05421542_4199"/>
<dbReference type="SUPFAM" id="SSF49265">
    <property type="entry name" value="Fibronectin type III"/>
    <property type="match status" value="1"/>
</dbReference>
<sequence length="1026" mass="110623">MKKRILLVCALAAGLSSFNAQRWTPASQKTSDIRREVEVQYSYRMDLQSLRNTLKNAVETGKGAQAVIISLPTAEGKIEQFAVYSEPVMEKSLADRYQLGSYMGVGVDDPSKYVRFSTSPTEMQSMIIKDGVFQFIEPISTDKQTYGVFYKTKRTEGLHGFECSTDEKGLDIKALEAFGKKNLSNVGIANRPASTKFRTYRLALSVTGEYTQYFLSQPGAPVATTEDEKKAVALTAINNTMSRVNGVFEKDFGIKLLVQNFPGIIYTNAATDPYSAAAQMGNWNVQLQQTLTTQVTNANYDIGHLFGATGGGGNAGCIGCICTDPASTTAKAKGSGYTSPANGKPFGDAFDIDYVAHEMGHQLGGNHTFSHASEGSGVNIEPGGGTTIMAYAGITQDNLQANSNAYFHYSSINQILNNLDAKTTCGTTETITNNNAPVISALTAYTIPKGTAYYLEASATDAQGDPINYTWEQYDTASSKASISGDSGWGFITEGSIARSFTGTASGKRYFPSLPLVMEGKLTNKATWETVSYVPRVLHYAVTARDTNAQRPMLSSLETTVTVGNDGPFKFTGITGSTSLYNNAANTILWDVANTNTAPYNTTNVKIEYTTDLANGASWTELVASTPNTGSFTGQMPAGLTGNIKLRISAVGNVFYAVSPTLKVETAPTSSSAAPTGVFALDTEVLKSSARLSWNNFPGATYLINYRKVGETNWQNTTSNTSSVTLANLEDETNYEAQVAAVVNSVPGTYSSNYTFKTKGLRTGYDYCLMTTGGNNMNGYYYSGLISFGLANLNYSQTSIAGVARTYLDFSEDATRLVNLTKGTQYTITYRNLGNAAGYDDFIEVWIDYNRNGVFEDSEKIGSSGDIPVNDPDSGYDYHDGTLTFTVPNTAYSGDKMLRMRVASTFFNPSSGPCGYPSVPAGPGVIVSAGGFRDFSVKIAETLGTDEVRGTKSSSEVSIYPNPADTFVEVKNLKGKADYKIYSADGRLVQEGKIDGRINVASLIKGMYVVTIKDDKNTYNTKLIKK</sequence>
<dbReference type="Pfam" id="PF18962">
    <property type="entry name" value="Por_Secre_tail"/>
    <property type="match status" value="1"/>
</dbReference>
<dbReference type="OrthoDB" id="1270422at2"/>
<dbReference type="PROSITE" id="PS50853">
    <property type="entry name" value="FN3"/>
    <property type="match status" value="1"/>
</dbReference>
<dbReference type="InterPro" id="IPR024079">
    <property type="entry name" value="MetalloPept_cat_dom_sf"/>
</dbReference>
<organism evidence="5 7">
    <name type="scientific">Chryseobacterium jejuense</name>
    <dbReference type="NCBI Taxonomy" id="445960"/>
    <lineage>
        <taxon>Bacteria</taxon>
        <taxon>Pseudomonadati</taxon>
        <taxon>Bacteroidota</taxon>
        <taxon>Flavobacteriia</taxon>
        <taxon>Flavobacteriales</taxon>
        <taxon>Weeksellaceae</taxon>
        <taxon>Chryseobacterium group</taxon>
        <taxon>Chryseobacterium</taxon>
    </lineage>
</organism>
<dbReference type="InterPro" id="IPR013783">
    <property type="entry name" value="Ig-like_fold"/>
</dbReference>
<dbReference type="InterPro" id="IPR036116">
    <property type="entry name" value="FN3_sf"/>
</dbReference>
<protein>
    <submittedName>
        <fullName evidence="4 5">Por secretion system C-terminal sorting domain</fullName>
    </submittedName>
</protein>
<keyword evidence="1 2" id="KW-0732">Signal</keyword>
<dbReference type="Proteomes" id="UP000199426">
    <property type="component" value="Unassembled WGS sequence"/>
</dbReference>
<name>A0A2X2VLC2_CHRJE</name>
<feature type="chain" id="PRO_5016683450" evidence="2">
    <location>
        <begin position="23"/>
        <end position="1026"/>
    </location>
</feature>
<dbReference type="AlphaFoldDB" id="A0A2X2VLC2"/>
<dbReference type="EMBL" id="FNEG01000008">
    <property type="protein sequence ID" value="SDJ71821.1"/>
    <property type="molecule type" value="Genomic_DNA"/>
</dbReference>
<dbReference type="InterPro" id="IPR003961">
    <property type="entry name" value="FN3_dom"/>
</dbReference>
<dbReference type="EMBL" id="UAWB01000001">
    <property type="protein sequence ID" value="SQB26471.1"/>
    <property type="molecule type" value="Genomic_DNA"/>
</dbReference>
<evidence type="ECO:0000256" key="1">
    <source>
        <dbReference type="ARBA" id="ARBA00022729"/>
    </source>
</evidence>
<dbReference type="Gene3D" id="3.40.390.10">
    <property type="entry name" value="Collagenase (Catalytic Domain)"/>
    <property type="match status" value="1"/>
</dbReference>
<proteinExistence type="predicted"/>
<dbReference type="Pfam" id="PF13583">
    <property type="entry name" value="Reprolysin_4"/>
    <property type="match status" value="1"/>
</dbReference>
<evidence type="ECO:0000313" key="7">
    <source>
        <dbReference type="Proteomes" id="UP000251670"/>
    </source>
</evidence>
<dbReference type="InterPro" id="IPR026444">
    <property type="entry name" value="Secre_tail"/>
</dbReference>
<evidence type="ECO:0000313" key="4">
    <source>
        <dbReference type="EMBL" id="SDJ71821.1"/>
    </source>
</evidence>
<evidence type="ECO:0000256" key="2">
    <source>
        <dbReference type="SAM" id="SignalP"/>
    </source>
</evidence>
<feature type="domain" description="Fibronectin type-III" evidence="3">
    <location>
        <begin position="674"/>
        <end position="761"/>
    </location>
</feature>